<evidence type="ECO:0000259" key="14">
    <source>
        <dbReference type="SMART" id="SM01365"/>
    </source>
</evidence>
<dbReference type="SMART" id="SM01363">
    <property type="entry name" value="ACTH_domain"/>
    <property type="match status" value="2"/>
</dbReference>
<feature type="domain" description="Pro-opiomelanocortin/corticotropin ACTH central region" evidence="12">
    <location>
        <begin position="142"/>
        <end position="180"/>
    </location>
</feature>
<keyword evidence="6" id="KW-0165">Cleavage on pair of basic residues</keyword>
<evidence type="ECO:0000256" key="8">
    <source>
        <dbReference type="ARBA" id="ARBA00022729"/>
    </source>
</evidence>
<evidence type="ECO:0000259" key="13">
    <source>
        <dbReference type="SMART" id="SM01364"/>
    </source>
</evidence>
<evidence type="ECO:0000313" key="15">
    <source>
        <dbReference type="Ensembl" id="ENSLOCP00000020612.1"/>
    </source>
</evidence>
<dbReference type="InterPro" id="IPR013531">
    <property type="entry name" value="Mcrtin_ACTH_cent"/>
</dbReference>
<dbReference type="Pfam" id="PF08384">
    <property type="entry name" value="NPP"/>
    <property type="match status" value="1"/>
</dbReference>
<dbReference type="PRINTS" id="PR00383">
    <property type="entry name" value="MELANOCORTIN"/>
</dbReference>
<proteinExistence type="inferred from homology"/>
<name>W5NJ03_LEPOC</name>
<dbReference type="GO" id="GO:0005179">
    <property type="term" value="F:hormone activity"/>
    <property type="evidence" value="ECO:0007669"/>
    <property type="project" value="UniProtKB-KW"/>
</dbReference>
<dbReference type="eggNOG" id="ENOG502RZNY">
    <property type="taxonomic scope" value="Eukaryota"/>
</dbReference>
<dbReference type="GO" id="GO:0007218">
    <property type="term" value="P:neuropeptide signaling pathway"/>
    <property type="evidence" value="ECO:0007669"/>
    <property type="project" value="UniProtKB-KW"/>
</dbReference>
<evidence type="ECO:0000256" key="10">
    <source>
        <dbReference type="SAM" id="MobiDB-lite"/>
    </source>
</evidence>
<evidence type="ECO:0000256" key="7">
    <source>
        <dbReference type="ARBA" id="ARBA00022702"/>
    </source>
</evidence>
<evidence type="ECO:0000256" key="11">
    <source>
        <dbReference type="SAM" id="SignalP"/>
    </source>
</evidence>
<dbReference type="PANTHER" id="PTHR11416:SF7">
    <property type="entry name" value="PRO-OPIOMELANOCORTIN"/>
    <property type="match status" value="1"/>
</dbReference>
<feature type="domain" description="Pro-opiomelanocortin N-terminal" evidence="13">
    <location>
        <begin position="30"/>
        <end position="74"/>
    </location>
</feature>
<dbReference type="GeneTree" id="ENSGT00390000016811"/>
<dbReference type="AlphaFoldDB" id="W5NJ03"/>
<accession>W5NJ03</accession>
<dbReference type="Pfam" id="PF08035">
    <property type="entry name" value="Op_neuropeptide"/>
    <property type="match status" value="1"/>
</dbReference>
<dbReference type="SMART" id="SM01365">
    <property type="entry name" value="Op_neuropeptide"/>
    <property type="match status" value="1"/>
</dbReference>
<feature type="signal peptide" evidence="11">
    <location>
        <begin position="1"/>
        <end position="29"/>
    </location>
</feature>
<keyword evidence="9" id="KW-0257">Endorphin</keyword>
<evidence type="ECO:0000256" key="4">
    <source>
        <dbReference type="ARBA" id="ARBA00005832"/>
    </source>
</evidence>
<reference evidence="15" key="2">
    <citation type="submission" date="2025-08" db="UniProtKB">
        <authorList>
            <consortium name="Ensembl"/>
        </authorList>
    </citation>
    <scope>IDENTIFICATION</scope>
</reference>
<comment type="similarity">
    <text evidence="4">Belongs to the POMC family.</text>
</comment>
<protein>
    <submittedName>
        <fullName evidence="15">Proopiomelanocortin a</fullName>
    </submittedName>
</protein>
<comment type="subcellular location">
    <subcellularLocation>
        <location evidence="3">Secreted</location>
    </subcellularLocation>
</comment>
<evidence type="ECO:0000256" key="6">
    <source>
        <dbReference type="ARBA" id="ARBA00022685"/>
    </source>
</evidence>
<evidence type="ECO:0000259" key="12">
    <source>
        <dbReference type="SMART" id="SM01363"/>
    </source>
</evidence>
<keyword evidence="7" id="KW-0372">Hormone</keyword>
<dbReference type="FunCoup" id="W5NJ03">
    <property type="interactions" value="1138"/>
</dbReference>
<feature type="domain" description="Pro-opiomelanocortin/corticotropin ACTH central region" evidence="12">
    <location>
        <begin position="216"/>
        <end position="252"/>
    </location>
</feature>
<keyword evidence="5" id="KW-0964">Secreted</keyword>
<dbReference type="InterPro" id="IPR013532">
    <property type="entry name" value="Opioid_neuropept"/>
</dbReference>
<feature type="region of interest" description="Disordered" evidence="10">
    <location>
        <begin position="120"/>
        <end position="149"/>
    </location>
</feature>
<dbReference type="EMBL" id="AHAT01027766">
    <property type="status" value="NOT_ANNOTATED_CDS"/>
    <property type="molecule type" value="Genomic_DNA"/>
</dbReference>
<dbReference type="STRING" id="7918.ENSLOCP00000020612"/>
<keyword evidence="8 11" id="KW-0732">Signal</keyword>
<feature type="domain" description="Opiodes neuropeptide" evidence="14">
    <location>
        <begin position="233"/>
        <end position="263"/>
    </location>
</feature>
<organism evidence="15 16">
    <name type="scientific">Lepisosteus oculatus</name>
    <name type="common">Spotted gar</name>
    <dbReference type="NCBI Taxonomy" id="7918"/>
    <lineage>
        <taxon>Eukaryota</taxon>
        <taxon>Metazoa</taxon>
        <taxon>Chordata</taxon>
        <taxon>Craniata</taxon>
        <taxon>Vertebrata</taxon>
        <taxon>Euteleostomi</taxon>
        <taxon>Actinopterygii</taxon>
        <taxon>Neopterygii</taxon>
        <taxon>Holostei</taxon>
        <taxon>Semionotiformes</taxon>
        <taxon>Lepisosteidae</taxon>
        <taxon>Lepisosteus</taxon>
    </lineage>
</organism>
<evidence type="ECO:0000256" key="3">
    <source>
        <dbReference type="ARBA" id="ARBA00004613"/>
    </source>
</evidence>
<reference evidence="16" key="1">
    <citation type="submission" date="2011-12" db="EMBL/GenBank/DDBJ databases">
        <title>The Draft Genome of Lepisosteus oculatus.</title>
        <authorList>
            <consortium name="The Broad Institute Genome Assembly &amp; Analysis Group"/>
            <consortium name="Computational R&amp;D Group"/>
            <consortium name="and Sequencing Platform"/>
            <person name="Di Palma F."/>
            <person name="Alfoldi J."/>
            <person name="Johnson J."/>
            <person name="Berlin A."/>
            <person name="Gnerre S."/>
            <person name="Jaffe D."/>
            <person name="MacCallum I."/>
            <person name="Young S."/>
            <person name="Walker B.J."/>
            <person name="Lander E.S."/>
            <person name="Lindblad-Toh K."/>
        </authorList>
    </citation>
    <scope>NUCLEOTIDE SEQUENCE [LARGE SCALE GENOMIC DNA]</scope>
</reference>
<dbReference type="Proteomes" id="UP000018468">
    <property type="component" value="Linkage group LG1"/>
</dbReference>
<evidence type="ECO:0000256" key="9">
    <source>
        <dbReference type="ARBA" id="ARBA00023205"/>
    </source>
</evidence>
<feature type="compositionally biased region" description="Basic and acidic residues" evidence="10">
    <location>
        <begin position="135"/>
        <end position="149"/>
    </location>
</feature>
<comment type="function">
    <text evidence="1">Stimulates the adrenal glands to release cortisol.</text>
</comment>
<dbReference type="HOGENOM" id="CLU_094632_0_0_1"/>
<dbReference type="InterPro" id="IPR013593">
    <property type="entry name" value="Melanocortin_N"/>
</dbReference>
<keyword evidence="16" id="KW-1185">Reference proteome</keyword>
<dbReference type="OMA" id="NIRKYVM"/>
<dbReference type="PANTHER" id="PTHR11416">
    <property type="entry name" value="PRO-OPIOMELANOCORTIN"/>
    <property type="match status" value="1"/>
</dbReference>
<dbReference type="GO" id="GO:0005576">
    <property type="term" value="C:extracellular region"/>
    <property type="evidence" value="ECO:0007669"/>
    <property type="project" value="UniProtKB-SubCell"/>
</dbReference>
<evidence type="ECO:0000256" key="5">
    <source>
        <dbReference type="ARBA" id="ARBA00022525"/>
    </source>
</evidence>
<evidence type="ECO:0000256" key="1">
    <source>
        <dbReference type="ARBA" id="ARBA00002965"/>
    </source>
</evidence>
<dbReference type="Pfam" id="PF00976">
    <property type="entry name" value="ACTH_domain"/>
    <property type="match status" value="2"/>
</dbReference>
<feature type="chain" id="PRO_5004867830" evidence="11">
    <location>
        <begin position="30"/>
        <end position="266"/>
    </location>
</feature>
<dbReference type="InterPro" id="IPR050878">
    <property type="entry name" value="POMC-derived_peptides"/>
</dbReference>
<dbReference type="InterPro" id="IPR001941">
    <property type="entry name" value="PMOC"/>
</dbReference>
<comment type="function">
    <text evidence="2">Endogenous opiate.</text>
</comment>
<evidence type="ECO:0000256" key="2">
    <source>
        <dbReference type="ARBA" id="ARBA00003192"/>
    </source>
</evidence>
<dbReference type="Bgee" id="ENSLOCG00000016684">
    <property type="expression patterns" value="Expressed in brain and 6 other cell types or tissues"/>
</dbReference>
<dbReference type="SMART" id="SM01364">
    <property type="entry name" value="NPP"/>
    <property type="match status" value="1"/>
</dbReference>
<reference evidence="15" key="3">
    <citation type="submission" date="2025-09" db="UniProtKB">
        <authorList>
            <consortium name="Ensembl"/>
        </authorList>
    </citation>
    <scope>IDENTIFICATION</scope>
</reference>
<evidence type="ECO:0000313" key="16">
    <source>
        <dbReference type="Proteomes" id="UP000018468"/>
    </source>
</evidence>
<dbReference type="Ensembl" id="ENSLOCT00000020647.1">
    <property type="protein sequence ID" value="ENSLOCP00000020612.1"/>
    <property type="gene ID" value="ENSLOCG00000016684.1"/>
</dbReference>
<sequence>MAIPSLKMLRSVWVYSLALLYFYSSQVESQCWEHSQCRDLSSEENILECIQACKSDLTAESPIFPGNGHLQPPSEADRNYAKSHFRSTALGRRTNGSVGSSKQAGENAALSILFAALAPPQAEEEMEESESSQQQRREDKRSYSMEHFRWGKPVGRKRRPVKVYPNGVEEESAEAYPTEMRRDLMSDLDYPLLEEVEEELGGENEVLNLQEKKDGSYKMHHFRWSGPPKDKRYGGFMKSWDERSQKPLLTLFKNVIIKDGHQKKGQ</sequence>
<dbReference type="InParanoid" id="W5NJ03"/>